<accession>A0A0D3JWZ5</accession>
<sequence length="252" mass="27209">MLLLLSPGCGRAAPRTRAARLLVGQAEPLSEAEARALWLARQGTPSSQRPVAAATADGPASEACHRERSAARRRMLDAMGGPEVYRHGAERTGYAGFGGYNDDYYGYGPPPARDLEPQKLDLLTGRPVTDEGAYEGQGFDGRSDGWRRRAEAVSPIAPSPADTLRSPSAGARPAQAFSYDLSYDEADYAVHADHDEAVVGGRHLDGADEALPAELLALREELFALRDPPPPQELLERQEDALLDALRHTLEE</sequence>
<protein>
    <submittedName>
        <fullName evidence="2">Uncharacterized protein</fullName>
    </submittedName>
</protein>
<dbReference type="GeneID" id="17273568"/>
<evidence type="ECO:0000256" key="1">
    <source>
        <dbReference type="SAM" id="MobiDB-lite"/>
    </source>
</evidence>
<name>A0A0D3JWZ5_EMIH1</name>
<proteinExistence type="predicted"/>
<dbReference type="PaxDb" id="2903-EOD28030"/>
<dbReference type="HOGENOM" id="CLU_1104475_0_0_1"/>
<dbReference type="AlphaFoldDB" id="A0A0D3JWZ5"/>
<keyword evidence="3" id="KW-1185">Reference proteome</keyword>
<dbReference type="RefSeq" id="XP_005780459.1">
    <property type="nucleotide sequence ID" value="XM_005780402.1"/>
</dbReference>
<dbReference type="EnsemblProtists" id="EOD28030">
    <property type="protein sequence ID" value="EOD28030"/>
    <property type="gene ID" value="EMIHUDRAFT_235222"/>
</dbReference>
<organism evidence="2 3">
    <name type="scientific">Emiliania huxleyi (strain CCMP1516)</name>
    <dbReference type="NCBI Taxonomy" id="280463"/>
    <lineage>
        <taxon>Eukaryota</taxon>
        <taxon>Haptista</taxon>
        <taxon>Haptophyta</taxon>
        <taxon>Prymnesiophyceae</taxon>
        <taxon>Isochrysidales</taxon>
        <taxon>Noelaerhabdaceae</taxon>
        <taxon>Emiliania</taxon>
    </lineage>
</organism>
<dbReference type="KEGG" id="ehx:EMIHUDRAFT_235222"/>
<reference evidence="2" key="2">
    <citation type="submission" date="2024-10" db="UniProtKB">
        <authorList>
            <consortium name="EnsemblProtists"/>
        </authorList>
    </citation>
    <scope>IDENTIFICATION</scope>
</reference>
<dbReference type="Proteomes" id="UP000013827">
    <property type="component" value="Unassembled WGS sequence"/>
</dbReference>
<feature type="region of interest" description="Disordered" evidence="1">
    <location>
        <begin position="43"/>
        <end position="64"/>
    </location>
</feature>
<evidence type="ECO:0000313" key="3">
    <source>
        <dbReference type="Proteomes" id="UP000013827"/>
    </source>
</evidence>
<evidence type="ECO:0000313" key="2">
    <source>
        <dbReference type="EnsemblProtists" id="EOD28030"/>
    </source>
</evidence>
<reference evidence="3" key="1">
    <citation type="journal article" date="2013" name="Nature">
        <title>Pan genome of the phytoplankton Emiliania underpins its global distribution.</title>
        <authorList>
            <person name="Read B.A."/>
            <person name="Kegel J."/>
            <person name="Klute M.J."/>
            <person name="Kuo A."/>
            <person name="Lefebvre S.C."/>
            <person name="Maumus F."/>
            <person name="Mayer C."/>
            <person name="Miller J."/>
            <person name="Monier A."/>
            <person name="Salamov A."/>
            <person name="Young J."/>
            <person name="Aguilar M."/>
            <person name="Claverie J.M."/>
            <person name="Frickenhaus S."/>
            <person name="Gonzalez K."/>
            <person name="Herman E.K."/>
            <person name="Lin Y.C."/>
            <person name="Napier J."/>
            <person name="Ogata H."/>
            <person name="Sarno A.F."/>
            <person name="Shmutz J."/>
            <person name="Schroeder D."/>
            <person name="de Vargas C."/>
            <person name="Verret F."/>
            <person name="von Dassow P."/>
            <person name="Valentin K."/>
            <person name="Van de Peer Y."/>
            <person name="Wheeler G."/>
            <person name="Dacks J.B."/>
            <person name="Delwiche C.F."/>
            <person name="Dyhrman S.T."/>
            <person name="Glockner G."/>
            <person name="John U."/>
            <person name="Richards T."/>
            <person name="Worden A.Z."/>
            <person name="Zhang X."/>
            <person name="Grigoriev I.V."/>
            <person name="Allen A.E."/>
            <person name="Bidle K."/>
            <person name="Borodovsky M."/>
            <person name="Bowler C."/>
            <person name="Brownlee C."/>
            <person name="Cock J.M."/>
            <person name="Elias M."/>
            <person name="Gladyshev V.N."/>
            <person name="Groth M."/>
            <person name="Guda C."/>
            <person name="Hadaegh A."/>
            <person name="Iglesias-Rodriguez M.D."/>
            <person name="Jenkins J."/>
            <person name="Jones B.M."/>
            <person name="Lawson T."/>
            <person name="Leese F."/>
            <person name="Lindquist E."/>
            <person name="Lobanov A."/>
            <person name="Lomsadze A."/>
            <person name="Malik S.B."/>
            <person name="Marsh M.E."/>
            <person name="Mackinder L."/>
            <person name="Mock T."/>
            <person name="Mueller-Roeber B."/>
            <person name="Pagarete A."/>
            <person name="Parker M."/>
            <person name="Probert I."/>
            <person name="Quesneville H."/>
            <person name="Raines C."/>
            <person name="Rensing S.A."/>
            <person name="Riano-Pachon D.M."/>
            <person name="Richier S."/>
            <person name="Rokitta S."/>
            <person name="Shiraiwa Y."/>
            <person name="Soanes D.M."/>
            <person name="van der Giezen M."/>
            <person name="Wahlund T.M."/>
            <person name="Williams B."/>
            <person name="Wilson W."/>
            <person name="Wolfe G."/>
            <person name="Wurch L.L."/>
        </authorList>
    </citation>
    <scope>NUCLEOTIDE SEQUENCE</scope>
</reference>